<evidence type="ECO:0000256" key="5">
    <source>
        <dbReference type="ARBA" id="ARBA00022490"/>
    </source>
</evidence>
<name>A0ABP8GIG9_9BACT</name>
<keyword evidence="6 12" id="KW-0028">Amino-acid biosynthesis</keyword>
<dbReference type="NCBIfam" id="TIGR00674">
    <property type="entry name" value="dapA"/>
    <property type="match status" value="1"/>
</dbReference>
<evidence type="ECO:0000313" key="14">
    <source>
        <dbReference type="EMBL" id="GAA4324985.1"/>
    </source>
</evidence>
<keyword evidence="5 12" id="KW-0963">Cytoplasm</keyword>
<feature type="site" description="Part of a proton relay during catalysis" evidence="12">
    <location>
        <position position="63"/>
    </location>
</feature>
<sequence length="315" mass="34117">MTFDLVRFETRNDLYMLKDLLRGTGVALVTPFDEQGAVDFKALERLVHFVIDGGVNYVVTLGTTGETPTLSKEEKRDVIQCTFSSVAARVPVVIGAGGNNTPHVIEEIASFPVEKAAAILSASPYYNKPSQEGIYQHYKAIAESTTRPIILYNVPGRTGSNMTAETTVRLARDFANINGIKEASGNLAQCMQILRDAPADFMVVSGDDNLAMAQVALGMDGVISVAANCFPKDFSRMISLALGNDFATARTLSNRLLVGYDLLFAENNPAGVKAFLAELGIIKNYLRLPVVPLSQGLHQQVRTYLGTLRESGIHA</sequence>
<evidence type="ECO:0000256" key="13">
    <source>
        <dbReference type="PIRNR" id="PIRNR001365"/>
    </source>
</evidence>
<keyword evidence="8 12" id="KW-0457">Lysine biosynthesis</keyword>
<dbReference type="PIRSF" id="PIRSF001365">
    <property type="entry name" value="DHDPS"/>
    <property type="match status" value="1"/>
</dbReference>
<dbReference type="PRINTS" id="PR00146">
    <property type="entry name" value="DHPICSNTHASE"/>
</dbReference>
<organism evidence="14 15">
    <name type="scientific">Flaviaesturariibacter amylovorans</name>
    <dbReference type="NCBI Taxonomy" id="1084520"/>
    <lineage>
        <taxon>Bacteria</taxon>
        <taxon>Pseudomonadati</taxon>
        <taxon>Bacteroidota</taxon>
        <taxon>Chitinophagia</taxon>
        <taxon>Chitinophagales</taxon>
        <taxon>Chitinophagaceae</taxon>
        <taxon>Flaviaestuariibacter</taxon>
    </lineage>
</organism>
<comment type="function">
    <text evidence="1 12">Catalyzes the condensation of (S)-aspartate-beta-semialdehyde [(S)-ASA] and pyruvate to 4-hydroxy-tetrahydrodipicolinate (HTPA).</text>
</comment>
<dbReference type="SUPFAM" id="SSF51569">
    <property type="entry name" value="Aldolase"/>
    <property type="match status" value="1"/>
</dbReference>
<evidence type="ECO:0000256" key="1">
    <source>
        <dbReference type="ARBA" id="ARBA00003294"/>
    </source>
</evidence>
<evidence type="ECO:0000256" key="2">
    <source>
        <dbReference type="ARBA" id="ARBA00005120"/>
    </source>
</evidence>
<keyword evidence="10 12" id="KW-0704">Schiff base</keyword>
<feature type="active site" description="Schiff-base intermediate with substrate" evidence="12">
    <location>
        <position position="181"/>
    </location>
</feature>
<feature type="binding site" evidence="12">
    <location>
        <position position="223"/>
    </location>
    <ligand>
        <name>pyruvate</name>
        <dbReference type="ChEBI" id="CHEBI:15361"/>
    </ligand>
</feature>
<feature type="binding site" evidence="12">
    <location>
        <position position="64"/>
    </location>
    <ligand>
        <name>pyruvate</name>
        <dbReference type="ChEBI" id="CHEBI:15361"/>
    </ligand>
</feature>
<protein>
    <recommendedName>
        <fullName evidence="4 12">4-hydroxy-tetrahydrodipicolinate synthase</fullName>
        <shortName evidence="12">HTPA synthase</shortName>
        <ecNumber evidence="4 12">4.3.3.7</ecNumber>
    </recommendedName>
</protein>
<dbReference type="HAMAP" id="MF_00418">
    <property type="entry name" value="DapA"/>
    <property type="match status" value="1"/>
</dbReference>
<evidence type="ECO:0000256" key="8">
    <source>
        <dbReference type="ARBA" id="ARBA00023154"/>
    </source>
</evidence>
<evidence type="ECO:0000256" key="7">
    <source>
        <dbReference type="ARBA" id="ARBA00022915"/>
    </source>
</evidence>
<dbReference type="PANTHER" id="PTHR12128:SF66">
    <property type="entry name" value="4-HYDROXY-2-OXOGLUTARATE ALDOLASE, MITOCHONDRIAL"/>
    <property type="match status" value="1"/>
</dbReference>
<proteinExistence type="inferred from homology"/>
<feature type="site" description="Part of a proton relay during catalysis" evidence="12">
    <location>
        <position position="126"/>
    </location>
</feature>
<keyword evidence="9 12" id="KW-0456">Lyase</keyword>
<evidence type="ECO:0000256" key="10">
    <source>
        <dbReference type="ARBA" id="ARBA00023270"/>
    </source>
</evidence>
<dbReference type="CDD" id="cd00950">
    <property type="entry name" value="DHDPS"/>
    <property type="match status" value="1"/>
</dbReference>
<comment type="subunit">
    <text evidence="12">Homotetramer; dimer of dimers.</text>
</comment>
<dbReference type="EC" id="4.3.3.7" evidence="4 12"/>
<comment type="caution">
    <text evidence="12">Was originally thought to be a dihydrodipicolinate synthase (DHDPS), catalyzing the condensation of (S)-aspartate-beta-semialdehyde [(S)-ASA] and pyruvate to dihydrodipicolinate (DHDP). However, it was shown in E.coli that the product of the enzymatic reaction is not dihydrodipicolinate but in fact (4S)-4-hydroxy-2,3,4,5-tetrahydro-(2S)-dipicolinic acid (HTPA), and that the consecutive dehydration reaction leading to DHDP is not spontaneous but catalyzed by DapB.</text>
</comment>
<dbReference type="EMBL" id="BAABGY010000005">
    <property type="protein sequence ID" value="GAA4324985.1"/>
    <property type="molecule type" value="Genomic_DNA"/>
</dbReference>
<reference evidence="15" key="1">
    <citation type="journal article" date="2019" name="Int. J. Syst. Evol. Microbiol.">
        <title>The Global Catalogue of Microorganisms (GCM) 10K type strain sequencing project: providing services to taxonomists for standard genome sequencing and annotation.</title>
        <authorList>
            <consortium name="The Broad Institute Genomics Platform"/>
            <consortium name="The Broad Institute Genome Sequencing Center for Infectious Disease"/>
            <person name="Wu L."/>
            <person name="Ma J."/>
        </authorList>
    </citation>
    <scope>NUCLEOTIDE SEQUENCE [LARGE SCALE GENOMIC DNA]</scope>
    <source>
        <strain evidence="15">JCM 17919</strain>
    </source>
</reference>
<comment type="catalytic activity">
    <reaction evidence="11 12">
        <text>L-aspartate 4-semialdehyde + pyruvate = (2S,4S)-4-hydroxy-2,3,4,5-tetrahydrodipicolinate + H2O + H(+)</text>
        <dbReference type="Rhea" id="RHEA:34171"/>
        <dbReference type="ChEBI" id="CHEBI:15361"/>
        <dbReference type="ChEBI" id="CHEBI:15377"/>
        <dbReference type="ChEBI" id="CHEBI:15378"/>
        <dbReference type="ChEBI" id="CHEBI:67139"/>
        <dbReference type="ChEBI" id="CHEBI:537519"/>
        <dbReference type="EC" id="4.3.3.7"/>
    </reaction>
</comment>
<comment type="pathway">
    <text evidence="2 12">Amino-acid biosynthesis; L-lysine biosynthesis via DAP pathway; (S)-tetrahydrodipicolinate from L-aspartate: step 3/4.</text>
</comment>
<gene>
    <name evidence="12 14" type="primary">dapA</name>
    <name evidence="14" type="ORF">GCM10023184_12740</name>
</gene>
<evidence type="ECO:0000256" key="11">
    <source>
        <dbReference type="ARBA" id="ARBA00047836"/>
    </source>
</evidence>
<evidence type="ECO:0000256" key="6">
    <source>
        <dbReference type="ARBA" id="ARBA00022605"/>
    </source>
</evidence>
<accession>A0ABP8GIG9</accession>
<comment type="subcellular location">
    <subcellularLocation>
        <location evidence="12">Cytoplasm</location>
    </subcellularLocation>
</comment>
<dbReference type="PANTHER" id="PTHR12128">
    <property type="entry name" value="DIHYDRODIPICOLINATE SYNTHASE"/>
    <property type="match status" value="1"/>
</dbReference>
<keyword evidence="7 12" id="KW-0220">Diaminopimelate biosynthesis</keyword>
<comment type="caution">
    <text evidence="14">The sequence shown here is derived from an EMBL/GenBank/DDBJ whole genome shotgun (WGS) entry which is preliminary data.</text>
</comment>
<comment type="similarity">
    <text evidence="3 12 13">Belongs to the DapA family.</text>
</comment>
<dbReference type="Proteomes" id="UP001501725">
    <property type="component" value="Unassembled WGS sequence"/>
</dbReference>
<feature type="active site" description="Proton donor/acceptor" evidence="12">
    <location>
        <position position="152"/>
    </location>
</feature>
<evidence type="ECO:0000256" key="9">
    <source>
        <dbReference type="ARBA" id="ARBA00023239"/>
    </source>
</evidence>
<evidence type="ECO:0000256" key="12">
    <source>
        <dbReference type="HAMAP-Rule" id="MF_00418"/>
    </source>
</evidence>
<evidence type="ECO:0000313" key="15">
    <source>
        <dbReference type="Proteomes" id="UP001501725"/>
    </source>
</evidence>
<dbReference type="InterPro" id="IPR005263">
    <property type="entry name" value="DapA"/>
</dbReference>
<dbReference type="InterPro" id="IPR002220">
    <property type="entry name" value="DapA-like"/>
</dbReference>
<dbReference type="Gene3D" id="3.20.20.70">
    <property type="entry name" value="Aldolase class I"/>
    <property type="match status" value="1"/>
</dbReference>
<dbReference type="Pfam" id="PF00701">
    <property type="entry name" value="DHDPS"/>
    <property type="match status" value="1"/>
</dbReference>
<dbReference type="SMART" id="SM01130">
    <property type="entry name" value="DHDPS"/>
    <property type="match status" value="1"/>
</dbReference>
<keyword evidence="15" id="KW-1185">Reference proteome</keyword>
<dbReference type="InterPro" id="IPR020625">
    <property type="entry name" value="Schiff_base-form_aldolases_AS"/>
</dbReference>
<evidence type="ECO:0000256" key="3">
    <source>
        <dbReference type="ARBA" id="ARBA00007592"/>
    </source>
</evidence>
<dbReference type="InterPro" id="IPR013785">
    <property type="entry name" value="Aldolase_TIM"/>
</dbReference>
<evidence type="ECO:0000256" key="4">
    <source>
        <dbReference type="ARBA" id="ARBA00012086"/>
    </source>
</evidence>
<dbReference type="PROSITE" id="PS00666">
    <property type="entry name" value="DHDPS_2"/>
    <property type="match status" value="1"/>
</dbReference>